<dbReference type="EMBL" id="VXIV02001235">
    <property type="protein sequence ID" value="KAF6033796.1"/>
    <property type="molecule type" value="Genomic_DNA"/>
</dbReference>
<evidence type="ECO:0000313" key="4">
    <source>
        <dbReference type="Proteomes" id="UP000593567"/>
    </source>
</evidence>
<dbReference type="OrthoDB" id="9991235at2759"/>
<keyword evidence="4" id="KW-1185">Reference proteome</keyword>
<dbReference type="PANTHER" id="PTHR11373">
    <property type="entry name" value="DEOXYNUCLEOSIDE TRIPHOSPHATE TRIPHOSPHOHYDROLASE"/>
    <property type="match status" value="1"/>
</dbReference>
<dbReference type="Gene3D" id="1.10.3210.10">
    <property type="entry name" value="Hypothetical protein af1432"/>
    <property type="match status" value="1"/>
</dbReference>
<dbReference type="PROSITE" id="PS51831">
    <property type="entry name" value="HD"/>
    <property type="match status" value="1"/>
</dbReference>
<dbReference type="InterPro" id="IPR003607">
    <property type="entry name" value="HD/PDEase_dom"/>
</dbReference>
<name>A0A7J7K8A6_BUGNE</name>
<dbReference type="CDD" id="cd00077">
    <property type="entry name" value="HDc"/>
    <property type="match status" value="1"/>
</dbReference>
<sequence>MRIDSRPSTSTATQMNNQKAPLQIKLFNDPIHDYIEVHGAALLIIDTPQFQRLRHIKQSYLLIQLSAVNYVYHGGNGTRFDHSLGVYHLAGKLVRCLKDKQPELGLTEVDCLCVELAGLCHDVGHGPFSHIFDQQILPRLEVNHSHETLSVKMLDYMYTMNNNQLKQKLQAWNITEQDWEFIKSLIICEPCERSTGRGENKLFLYDIVSNKESGNDVDKWDYLLRDSHYLGLKHSFDYERILHYARVITAEGRPHICVRDKMVDTIYQLYSTRYNLHKHAYQHPVALGVALMVEEAIVMASTSLKICGKSIVECLDDMEAYTNLHDGIFYLIRDSNDPRLEEARQLLKRIEERKLYQRVAHATYKKDECQPSTADLEKELESCIPGRKFKLVFRQRDFGKKVKNPVKFISNYYNYAHHLILFIINR</sequence>
<dbReference type="Pfam" id="PF01966">
    <property type="entry name" value="HD"/>
    <property type="match status" value="1"/>
</dbReference>
<evidence type="ECO:0000259" key="2">
    <source>
        <dbReference type="PROSITE" id="PS51831"/>
    </source>
</evidence>
<dbReference type="SMART" id="SM00471">
    <property type="entry name" value="HDc"/>
    <property type="match status" value="1"/>
</dbReference>
<dbReference type="GO" id="GO:0005634">
    <property type="term" value="C:nucleus"/>
    <property type="evidence" value="ECO:0007669"/>
    <property type="project" value="TreeGrafter"/>
</dbReference>
<gene>
    <name evidence="3" type="ORF">EB796_007894</name>
</gene>
<dbReference type="GO" id="GO:0008832">
    <property type="term" value="F:dGTPase activity"/>
    <property type="evidence" value="ECO:0007669"/>
    <property type="project" value="TreeGrafter"/>
</dbReference>
<feature type="domain" description="HD" evidence="2">
    <location>
        <begin position="79"/>
        <end position="223"/>
    </location>
</feature>
<comment type="similarity">
    <text evidence="1">Belongs to the SAMHD1 family.</text>
</comment>
<dbReference type="AlphaFoldDB" id="A0A7J7K8A6"/>
<proteinExistence type="inferred from homology"/>
<comment type="caution">
    <text evidence="3">The sequence shown here is derived from an EMBL/GenBank/DDBJ whole genome shotgun (WGS) entry which is preliminary data.</text>
</comment>
<protein>
    <submittedName>
        <fullName evidence="3">SAMHD1</fullName>
    </submittedName>
</protein>
<evidence type="ECO:0000256" key="1">
    <source>
        <dbReference type="ARBA" id="ARBA00005776"/>
    </source>
</evidence>
<dbReference type="SUPFAM" id="SSF109604">
    <property type="entry name" value="HD-domain/PDEase-like"/>
    <property type="match status" value="1"/>
</dbReference>
<dbReference type="Proteomes" id="UP000593567">
    <property type="component" value="Unassembled WGS sequence"/>
</dbReference>
<dbReference type="InterPro" id="IPR050135">
    <property type="entry name" value="dGTPase-like"/>
</dbReference>
<dbReference type="GO" id="GO:0006203">
    <property type="term" value="P:dGTP catabolic process"/>
    <property type="evidence" value="ECO:0007669"/>
    <property type="project" value="TreeGrafter"/>
</dbReference>
<accession>A0A7J7K8A6</accession>
<reference evidence="3" key="1">
    <citation type="submission" date="2020-06" db="EMBL/GenBank/DDBJ databases">
        <title>Draft genome of Bugula neritina, a colonial animal packing powerful symbionts and potential medicines.</title>
        <authorList>
            <person name="Rayko M."/>
        </authorList>
    </citation>
    <scope>NUCLEOTIDE SEQUENCE [LARGE SCALE GENOMIC DNA]</scope>
    <source>
        <strain evidence="3">Kwan_BN1</strain>
    </source>
</reference>
<dbReference type="PANTHER" id="PTHR11373:SF4">
    <property type="entry name" value="DEOXYNUCLEOSIDE TRIPHOSPHATE TRIPHOSPHOHYDROLASE SAMHD1"/>
    <property type="match status" value="1"/>
</dbReference>
<evidence type="ECO:0000313" key="3">
    <source>
        <dbReference type="EMBL" id="KAF6033796.1"/>
    </source>
</evidence>
<organism evidence="3 4">
    <name type="scientific">Bugula neritina</name>
    <name type="common">Brown bryozoan</name>
    <name type="synonym">Sertularia neritina</name>
    <dbReference type="NCBI Taxonomy" id="10212"/>
    <lineage>
        <taxon>Eukaryota</taxon>
        <taxon>Metazoa</taxon>
        <taxon>Spiralia</taxon>
        <taxon>Lophotrochozoa</taxon>
        <taxon>Bryozoa</taxon>
        <taxon>Gymnolaemata</taxon>
        <taxon>Cheilostomatida</taxon>
        <taxon>Flustrina</taxon>
        <taxon>Buguloidea</taxon>
        <taxon>Bugulidae</taxon>
        <taxon>Bugula</taxon>
    </lineage>
</organism>
<dbReference type="InterPro" id="IPR006674">
    <property type="entry name" value="HD_domain"/>
</dbReference>